<evidence type="ECO:0000313" key="2">
    <source>
        <dbReference type="Proteomes" id="UP000619260"/>
    </source>
</evidence>
<protein>
    <recommendedName>
        <fullName evidence="3">Pyridoxamine 5'-phosphate oxidase family protein</fullName>
    </recommendedName>
</protein>
<dbReference type="InterPro" id="IPR024747">
    <property type="entry name" value="Pyridox_Oxase-rel"/>
</dbReference>
<dbReference type="AlphaFoldDB" id="A0A8J3YL78"/>
<evidence type="ECO:0000313" key="1">
    <source>
        <dbReference type="EMBL" id="GIJ45921.1"/>
    </source>
</evidence>
<name>A0A8J3YL78_9ACTN</name>
<dbReference type="PANTHER" id="PTHR34071">
    <property type="entry name" value="5-NITROIMIDAZOLE ANTIBIOTICS RESISTANCE PROTEIN, NIMA-FAMILY-RELATED PROTEIN-RELATED"/>
    <property type="match status" value="1"/>
</dbReference>
<sequence length="208" mass="22316">MYTQTPRTTPSRSRERASYDADVVHAILDEALVCHLSFVVDGMPRVLPTLHVRIDDTLYVHASTGSRPLLLARSGGLPVSIAATLIDGLVLGRSQFHHSVNYRSVVAHGLATLVEEEAHKRAVLTALVEKVATGRAADSREPDAQELAKTAVLALPLVEVAAKVRTGGVVDEPEDYALPHWAGVIPLRVERGTPEPDEGVVGVPAYLS</sequence>
<dbReference type="RefSeq" id="WP_203899451.1">
    <property type="nucleotide sequence ID" value="NZ_BOPF01000008.1"/>
</dbReference>
<dbReference type="PANTHER" id="PTHR34071:SF2">
    <property type="entry name" value="FLAVIN-NUCLEOTIDE-BINDING PROTEIN"/>
    <property type="match status" value="1"/>
</dbReference>
<dbReference type="Proteomes" id="UP000619260">
    <property type="component" value="Unassembled WGS sequence"/>
</dbReference>
<dbReference type="InterPro" id="IPR012349">
    <property type="entry name" value="Split_barrel_FMN-bd"/>
</dbReference>
<dbReference type="EMBL" id="BOPF01000008">
    <property type="protein sequence ID" value="GIJ45921.1"/>
    <property type="molecule type" value="Genomic_DNA"/>
</dbReference>
<proteinExistence type="predicted"/>
<accession>A0A8J3YL78</accession>
<dbReference type="SUPFAM" id="SSF50475">
    <property type="entry name" value="FMN-binding split barrel"/>
    <property type="match status" value="1"/>
</dbReference>
<gene>
    <name evidence="1" type="ORF">Val02_28070</name>
</gene>
<dbReference type="Gene3D" id="2.30.110.10">
    <property type="entry name" value="Electron Transport, Fmn-binding Protein, Chain A"/>
    <property type="match status" value="1"/>
</dbReference>
<comment type="caution">
    <text evidence="1">The sequence shown here is derived from an EMBL/GenBank/DDBJ whole genome shotgun (WGS) entry which is preliminary data.</text>
</comment>
<keyword evidence="2" id="KW-1185">Reference proteome</keyword>
<evidence type="ECO:0008006" key="3">
    <source>
        <dbReference type="Google" id="ProtNLM"/>
    </source>
</evidence>
<reference evidence="1" key="1">
    <citation type="submission" date="2021-01" db="EMBL/GenBank/DDBJ databases">
        <title>Whole genome shotgun sequence of Virgisporangium aliadipatigenens NBRC 105644.</title>
        <authorList>
            <person name="Komaki H."/>
            <person name="Tamura T."/>
        </authorList>
    </citation>
    <scope>NUCLEOTIDE SEQUENCE</scope>
    <source>
        <strain evidence="1">NBRC 105644</strain>
    </source>
</reference>
<dbReference type="Pfam" id="PF12900">
    <property type="entry name" value="Pyridox_ox_2"/>
    <property type="match status" value="1"/>
</dbReference>
<organism evidence="1 2">
    <name type="scientific">Virgisporangium aliadipatigenens</name>
    <dbReference type="NCBI Taxonomy" id="741659"/>
    <lineage>
        <taxon>Bacteria</taxon>
        <taxon>Bacillati</taxon>
        <taxon>Actinomycetota</taxon>
        <taxon>Actinomycetes</taxon>
        <taxon>Micromonosporales</taxon>
        <taxon>Micromonosporaceae</taxon>
        <taxon>Virgisporangium</taxon>
    </lineage>
</organism>